<dbReference type="PROSITE" id="PS50297">
    <property type="entry name" value="ANK_REP_REGION"/>
    <property type="match status" value="2"/>
</dbReference>
<dbReference type="GO" id="GO:0045944">
    <property type="term" value="P:positive regulation of transcription by RNA polymerase II"/>
    <property type="evidence" value="ECO:0007669"/>
    <property type="project" value="TreeGrafter"/>
</dbReference>
<dbReference type="Proteomes" id="UP000305067">
    <property type="component" value="Unassembled WGS sequence"/>
</dbReference>
<sequence length="215" mass="23767">MDIEGSTPLTHALLEGHHKVALILIMAGASFDYQDSKSWTRTLFSQDWQHQVALLLIKADTSLDYQDSEGFAPLAHASMGGHHKVASLLIRAGASLNLHDMKGQTVISYAAKQHSCGMAYLLPKNCAVARPTDRQARTPLRPGVLWPEFNLSGEYEPIKFFNLLLLHNGNSVNTQDEGGQTPLVWTLSKYSSHFSCLLLDRVRLWTQGTTTNGLP</sequence>
<dbReference type="InterPro" id="IPR036770">
    <property type="entry name" value="Ankyrin_rpt-contain_sf"/>
</dbReference>
<dbReference type="AlphaFoldDB" id="A0A5C3PZY0"/>
<name>A0A5C3PZY0_9AGAR</name>
<evidence type="ECO:0000256" key="2">
    <source>
        <dbReference type="ARBA" id="ARBA00023043"/>
    </source>
</evidence>
<dbReference type="PANTHER" id="PTHR24193:SF121">
    <property type="entry name" value="ADA2A-CONTAINING COMPLEX COMPONENT 3, ISOFORM D"/>
    <property type="match status" value="1"/>
</dbReference>
<dbReference type="Pfam" id="PF12796">
    <property type="entry name" value="Ank_2"/>
    <property type="match status" value="1"/>
</dbReference>
<evidence type="ECO:0000256" key="1">
    <source>
        <dbReference type="ARBA" id="ARBA00022737"/>
    </source>
</evidence>
<gene>
    <name evidence="4" type="ORF">BDV98DRAFT_642925</name>
</gene>
<dbReference type="GO" id="GO:0000976">
    <property type="term" value="F:transcription cis-regulatory region binding"/>
    <property type="evidence" value="ECO:0007669"/>
    <property type="project" value="TreeGrafter"/>
</dbReference>
<accession>A0A5C3PZY0</accession>
<keyword evidence="2 3" id="KW-0040">ANK repeat</keyword>
<dbReference type="STRING" id="1884261.A0A5C3PZY0"/>
<dbReference type="SUPFAM" id="SSF48403">
    <property type="entry name" value="Ankyrin repeat"/>
    <property type="match status" value="1"/>
</dbReference>
<dbReference type="PANTHER" id="PTHR24193">
    <property type="entry name" value="ANKYRIN REPEAT PROTEIN"/>
    <property type="match status" value="1"/>
</dbReference>
<dbReference type="GO" id="GO:0005634">
    <property type="term" value="C:nucleus"/>
    <property type="evidence" value="ECO:0007669"/>
    <property type="project" value="TreeGrafter"/>
</dbReference>
<feature type="repeat" description="ANK" evidence="3">
    <location>
        <begin position="69"/>
        <end position="101"/>
    </location>
</feature>
<dbReference type="SMART" id="SM00248">
    <property type="entry name" value="ANK"/>
    <property type="match status" value="2"/>
</dbReference>
<dbReference type="InterPro" id="IPR050663">
    <property type="entry name" value="Ankyrin-SOCS_Box"/>
</dbReference>
<protein>
    <submittedName>
        <fullName evidence="4">Ankyrin repeat-containing domain protein</fullName>
    </submittedName>
</protein>
<dbReference type="InterPro" id="IPR002110">
    <property type="entry name" value="Ankyrin_rpt"/>
</dbReference>
<dbReference type="OrthoDB" id="539213at2759"/>
<proteinExistence type="predicted"/>
<keyword evidence="1" id="KW-0677">Repeat</keyword>
<dbReference type="Gene3D" id="1.25.40.20">
    <property type="entry name" value="Ankyrin repeat-containing domain"/>
    <property type="match status" value="2"/>
</dbReference>
<dbReference type="Pfam" id="PF00023">
    <property type="entry name" value="Ank"/>
    <property type="match status" value="1"/>
</dbReference>
<evidence type="ECO:0000256" key="3">
    <source>
        <dbReference type="PROSITE-ProRule" id="PRU00023"/>
    </source>
</evidence>
<dbReference type="PROSITE" id="PS50088">
    <property type="entry name" value="ANK_REPEAT"/>
    <property type="match status" value="2"/>
</dbReference>
<keyword evidence="5" id="KW-1185">Reference proteome</keyword>
<evidence type="ECO:0000313" key="5">
    <source>
        <dbReference type="Proteomes" id="UP000305067"/>
    </source>
</evidence>
<dbReference type="EMBL" id="ML178886">
    <property type="protein sequence ID" value="TFK95425.1"/>
    <property type="molecule type" value="Genomic_DNA"/>
</dbReference>
<reference evidence="4 5" key="1">
    <citation type="journal article" date="2019" name="Nat. Ecol. Evol.">
        <title>Megaphylogeny resolves global patterns of mushroom evolution.</title>
        <authorList>
            <person name="Varga T."/>
            <person name="Krizsan K."/>
            <person name="Foldi C."/>
            <person name="Dima B."/>
            <person name="Sanchez-Garcia M."/>
            <person name="Sanchez-Ramirez S."/>
            <person name="Szollosi G.J."/>
            <person name="Szarkandi J.G."/>
            <person name="Papp V."/>
            <person name="Albert L."/>
            <person name="Andreopoulos W."/>
            <person name="Angelini C."/>
            <person name="Antonin V."/>
            <person name="Barry K.W."/>
            <person name="Bougher N.L."/>
            <person name="Buchanan P."/>
            <person name="Buyck B."/>
            <person name="Bense V."/>
            <person name="Catcheside P."/>
            <person name="Chovatia M."/>
            <person name="Cooper J."/>
            <person name="Damon W."/>
            <person name="Desjardin D."/>
            <person name="Finy P."/>
            <person name="Geml J."/>
            <person name="Haridas S."/>
            <person name="Hughes K."/>
            <person name="Justo A."/>
            <person name="Karasinski D."/>
            <person name="Kautmanova I."/>
            <person name="Kiss B."/>
            <person name="Kocsube S."/>
            <person name="Kotiranta H."/>
            <person name="LaButti K.M."/>
            <person name="Lechner B.E."/>
            <person name="Liimatainen K."/>
            <person name="Lipzen A."/>
            <person name="Lukacs Z."/>
            <person name="Mihaltcheva S."/>
            <person name="Morgado L.N."/>
            <person name="Niskanen T."/>
            <person name="Noordeloos M.E."/>
            <person name="Ohm R.A."/>
            <person name="Ortiz-Santana B."/>
            <person name="Ovrebo C."/>
            <person name="Racz N."/>
            <person name="Riley R."/>
            <person name="Savchenko A."/>
            <person name="Shiryaev A."/>
            <person name="Soop K."/>
            <person name="Spirin V."/>
            <person name="Szebenyi C."/>
            <person name="Tomsovsky M."/>
            <person name="Tulloss R.E."/>
            <person name="Uehling J."/>
            <person name="Grigoriev I.V."/>
            <person name="Vagvolgyi C."/>
            <person name="Papp T."/>
            <person name="Martin F.M."/>
            <person name="Miettinen O."/>
            <person name="Hibbett D.S."/>
            <person name="Nagy L.G."/>
        </authorList>
    </citation>
    <scope>NUCLEOTIDE SEQUENCE [LARGE SCALE GENOMIC DNA]</scope>
    <source>
        <strain evidence="4 5">CBS 309.79</strain>
    </source>
</reference>
<feature type="repeat" description="ANK" evidence="3">
    <location>
        <begin position="4"/>
        <end position="36"/>
    </location>
</feature>
<organism evidence="4 5">
    <name type="scientific">Pterulicium gracile</name>
    <dbReference type="NCBI Taxonomy" id="1884261"/>
    <lineage>
        <taxon>Eukaryota</taxon>
        <taxon>Fungi</taxon>
        <taxon>Dikarya</taxon>
        <taxon>Basidiomycota</taxon>
        <taxon>Agaricomycotina</taxon>
        <taxon>Agaricomycetes</taxon>
        <taxon>Agaricomycetidae</taxon>
        <taxon>Agaricales</taxon>
        <taxon>Pleurotineae</taxon>
        <taxon>Pterulaceae</taxon>
        <taxon>Pterulicium</taxon>
    </lineage>
</organism>
<evidence type="ECO:0000313" key="4">
    <source>
        <dbReference type="EMBL" id="TFK95425.1"/>
    </source>
</evidence>